<keyword evidence="8" id="KW-0472">Membrane</keyword>
<evidence type="ECO:0000256" key="6">
    <source>
        <dbReference type="ARBA" id="ARBA00022989"/>
    </source>
</evidence>
<evidence type="ECO:0000256" key="2">
    <source>
        <dbReference type="ARBA" id="ARBA00010701"/>
    </source>
</evidence>
<dbReference type="EMBL" id="CAJJDM010000052">
    <property type="protein sequence ID" value="CAD8074319.1"/>
    <property type="molecule type" value="Genomic_DNA"/>
</dbReference>
<evidence type="ECO:0000313" key="11">
    <source>
        <dbReference type="Proteomes" id="UP000688137"/>
    </source>
</evidence>
<dbReference type="PIRSF" id="PIRSF000862">
    <property type="entry name" value="Steryl_ester_lip"/>
    <property type="match status" value="1"/>
</dbReference>
<feature type="domain" description="Partial AB-hydrolase lipase" evidence="9">
    <location>
        <begin position="80"/>
        <end position="136"/>
    </location>
</feature>
<keyword evidence="4" id="KW-0378">Hydrolase</keyword>
<keyword evidence="11" id="KW-1185">Reference proteome</keyword>
<evidence type="ECO:0000256" key="8">
    <source>
        <dbReference type="ARBA" id="ARBA00023136"/>
    </source>
</evidence>
<organism evidence="10 11">
    <name type="scientific">Paramecium primaurelia</name>
    <dbReference type="NCBI Taxonomy" id="5886"/>
    <lineage>
        <taxon>Eukaryota</taxon>
        <taxon>Sar</taxon>
        <taxon>Alveolata</taxon>
        <taxon>Ciliophora</taxon>
        <taxon>Intramacronucleata</taxon>
        <taxon>Oligohymenophorea</taxon>
        <taxon>Peniculida</taxon>
        <taxon>Parameciidae</taxon>
        <taxon>Paramecium</taxon>
    </lineage>
</organism>
<keyword evidence="3" id="KW-0812">Transmembrane</keyword>
<dbReference type="PANTHER" id="PTHR11005">
    <property type="entry name" value="LYSOSOMAL ACID LIPASE-RELATED"/>
    <property type="match status" value="1"/>
</dbReference>
<comment type="caution">
    <text evidence="10">The sequence shown here is derived from an EMBL/GenBank/DDBJ whole genome shotgun (WGS) entry which is preliminary data.</text>
</comment>
<evidence type="ECO:0000256" key="1">
    <source>
        <dbReference type="ARBA" id="ARBA00004167"/>
    </source>
</evidence>
<reference evidence="10" key="1">
    <citation type="submission" date="2021-01" db="EMBL/GenBank/DDBJ databases">
        <authorList>
            <consortium name="Genoscope - CEA"/>
            <person name="William W."/>
        </authorList>
    </citation>
    <scope>NUCLEOTIDE SEQUENCE</scope>
</reference>
<dbReference type="AlphaFoldDB" id="A0A8S1M3W9"/>
<dbReference type="FunFam" id="3.40.50.1820:FF:000095">
    <property type="entry name" value="Triglyceride lipase-cholesterol esterase"/>
    <property type="match status" value="1"/>
</dbReference>
<name>A0A8S1M3W9_PARPR</name>
<keyword evidence="5" id="KW-0442">Lipid degradation</keyword>
<accession>A0A8S1M3W9</accession>
<evidence type="ECO:0000259" key="9">
    <source>
        <dbReference type="Pfam" id="PF04083"/>
    </source>
</evidence>
<keyword evidence="7" id="KW-0443">Lipid metabolism</keyword>
<dbReference type="Proteomes" id="UP000688137">
    <property type="component" value="Unassembled WGS sequence"/>
</dbReference>
<keyword evidence="6" id="KW-1133">Transmembrane helix</keyword>
<evidence type="ECO:0000313" key="10">
    <source>
        <dbReference type="EMBL" id="CAD8074319.1"/>
    </source>
</evidence>
<dbReference type="InterPro" id="IPR006693">
    <property type="entry name" value="AB_hydrolase_lipase"/>
</dbReference>
<evidence type="ECO:0000256" key="5">
    <source>
        <dbReference type="ARBA" id="ARBA00022963"/>
    </source>
</evidence>
<dbReference type="InterPro" id="IPR025483">
    <property type="entry name" value="Lipase_euk"/>
</dbReference>
<dbReference type="Pfam" id="PF04083">
    <property type="entry name" value="Abhydro_lipase"/>
    <property type="match status" value="1"/>
</dbReference>
<evidence type="ECO:0000256" key="7">
    <source>
        <dbReference type="ARBA" id="ARBA00023098"/>
    </source>
</evidence>
<dbReference type="GO" id="GO:0016787">
    <property type="term" value="F:hydrolase activity"/>
    <property type="evidence" value="ECO:0007669"/>
    <property type="project" value="UniProtKB-KW"/>
</dbReference>
<evidence type="ECO:0000256" key="3">
    <source>
        <dbReference type="ARBA" id="ARBA00022692"/>
    </source>
</evidence>
<comment type="subcellular location">
    <subcellularLocation>
        <location evidence="1">Membrane</location>
        <topology evidence="1">Single-pass membrane protein</topology>
    </subcellularLocation>
</comment>
<protein>
    <recommendedName>
        <fullName evidence="9">Partial AB-hydrolase lipase domain-containing protein</fullName>
    </recommendedName>
</protein>
<sequence>MNFQIIQTITFYFFIWVIKPFANVGLSFTYYTTYIAIYLTDFVLSLFVKECESRNQTVFHKLRKILNKHKPYYGVYTQATDMIIDQGYNFESHKIITEDGYILTIWRIYKDVTHPHPHPIIMQHGLLDSSWSWLINNDKKLTLPYILAEQGYDVWLANNRCNKYCIGHTKLQSVNYNQQFWDCSFDDLAKYDFKAIIIYVKNVTQRAKVIYLGHSQGTTQAFAYLSNNIEFQHHLKCFIGLGPAMFISNLRSNFLQWAIKLYLFELIYYLGIPYFFVFDDGFNIKIGALCYMIPSIFRSFFFEITNQLCGFPQKNKIDLNRFGNMVAHEPGGSASKNIVQWMQFFRSKQLQYFDYGTSQNLILYGQRDPPPYPVDNLKNFIIPKYFYLGTKDVITDTDDLGKMLSKLDQTHMKVEFIDDYAHLDYVWAVDAHVKLYPSILKNIKENQN</sequence>
<comment type="similarity">
    <text evidence="2">Belongs to the AB hydrolase superfamily. Lipase family.</text>
</comment>
<proteinExistence type="inferred from homology"/>
<dbReference type="GO" id="GO:0016042">
    <property type="term" value="P:lipid catabolic process"/>
    <property type="evidence" value="ECO:0007669"/>
    <property type="project" value="UniProtKB-KW"/>
</dbReference>
<dbReference type="GO" id="GO:0016020">
    <property type="term" value="C:membrane"/>
    <property type="evidence" value="ECO:0007669"/>
    <property type="project" value="UniProtKB-SubCell"/>
</dbReference>
<evidence type="ECO:0000256" key="4">
    <source>
        <dbReference type="ARBA" id="ARBA00022801"/>
    </source>
</evidence>
<gene>
    <name evidence="10" type="ORF">PPRIM_AZ9-3.1.T0520217</name>
</gene>